<dbReference type="SUPFAM" id="SSF53335">
    <property type="entry name" value="S-adenosyl-L-methionine-dependent methyltransferases"/>
    <property type="match status" value="1"/>
</dbReference>
<reference evidence="2" key="1">
    <citation type="submission" date="2011-07" db="EMBL/GenBank/DDBJ databases">
        <title>Divergent evolution of antigenic variation in African trypanosomes.</title>
        <authorList>
            <person name="Jackson A.P."/>
            <person name="Berry A."/>
            <person name="Allison H.C."/>
            <person name="Burton P."/>
            <person name="Anderson J."/>
            <person name="Aslett M."/>
            <person name="Brown R."/>
            <person name="Corton N."/>
            <person name="Harris D."/>
            <person name="Hauser H."/>
            <person name="Gamble J."/>
            <person name="Gilderthorp R."/>
            <person name="McQuillan J."/>
            <person name="Quail M.A."/>
            <person name="Sanders M."/>
            <person name="Van Tonder A."/>
            <person name="Ginger M.L."/>
            <person name="Donelson J.E."/>
            <person name="Field M.C."/>
            <person name="Barry J.D."/>
            <person name="Berriman M."/>
            <person name="Hertz-Fowler C."/>
        </authorList>
    </citation>
    <scope>NUCLEOTIDE SEQUENCE [LARGE SCALE GENOMIC DNA]</scope>
    <source>
        <strain evidence="2">IL3000</strain>
    </source>
</reference>
<dbReference type="VEuPathDB" id="TriTrypDB:TcIL3000_0_33080"/>
<dbReference type="CDD" id="cd11572">
    <property type="entry name" value="RlmI_M_like"/>
    <property type="match status" value="1"/>
</dbReference>
<gene>
    <name evidence="1" type="ORF">TCIL3000_0_33080</name>
</gene>
<dbReference type="EMBL" id="CAEQ01000714">
    <property type="protein sequence ID" value="CCD12428.1"/>
    <property type="molecule type" value="Genomic_DNA"/>
</dbReference>
<dbReference type="PANTHER" id="PTHR43042:SF3">
    <property type="entry name" value="RIBOSOMAL RNA LARGE SUBUNIT METHYLTRANSFERASE YWBD-RELATED"/>
    <property type="match status" value="1"/>
</dbReference>
<accession>F9W5H6</accession>
<keyword evidence="2" id="KW-1185">Reference proteome</keyword>
<sequence length="477" mass="53477">MKVVVWGSKRELSFSRSFCRTLGYSGFFLLEACCVSVGCMWPKVFAPLLAFRHAPANKFPQLKLRLRQERSLTHKREISIPLSSFDPKSIDFAHREIPQGSVVEIRDADHHRLLALGFYEPSLLRVDVFHFSPKVVTDLPVISEEFFLDRMKGAWERRQRVFRHSENGSTNAYRIVNGYADGIPSLYVDLFSSGFARVVATSTGAERIVPAVCELLRQRGVEEVLLDTPFLKGCEKVTFITPTITLPQLYVESGASNLWLPRDVHPGTSTNRWLLNTAHRRSRLLLRELCHGKRVLCVNDRSGAAALQAAMVAKQVLVSETDGPLLDRVRENLVSNHGMAIFSTCETTNAGVDHVNPRRHDVVYLEHRSDDLSTQQQWGSMLRTLLRRGICGNGSVLIAAQEVATLGIHDYAIPQSKNVGCSVPANREDIVNTFSGVAGEHGLSLRLLRFFGPSIDHPIMSYMDPACFSYVFLLQTK</sequence>
<dbReference type="PANTHER" id="PTHR43042">
    <property type="entry name" value="SAM-DEPENDENT METHYLTRANSFERASE"/>
    <property type="match status" value="1"/>
</dbReference>
<evidence type="ECO:0000313" key="2">
    <source>
        <dbReference type="Proteomes" id="UP000000702"/>
    </source>
</evidence>
<dbReference type="AlphaFoldDB" id="F9W5H6"/>
<organism evidence="1 2">
    <name type="scientific">Trypanosoma congolense (strain IL3000)</name>
    <dbReference type="NCBI Taxonomy" id="1068625"/>
    <lineage>
        <taxon>Eukaryota</taxon>
        <taxon>Discoba</taxon>
        <taxon>Euglenozoa</taxon>
        <taxon>Kinetoplastea</taxon>
        <taxon>Metakinetoplastina</taxon>
        <taxon>Trypanosomatida</taxon>
        <taxon>Trypanosomatidae</taxon>
        <taxon>Trypanosoma</taxon>
        <taxon>Nannomonas</taxon>
    </lineage>
</organism>
<dbReference type="Proteomes" id="UP000000702">
    <property type="component" value="Unassembled WGS sequence"/>
</dbReference>
<dbReference type="Gene3D" id="3.30.750.80">
    <property type="entry name" value="RNA methyltransferase domain (HRMD) like"/>
    <property type="match status" value="1"/>
</dbReference>
<dbReference type="InterPro" id="IPR029063">
    <property type="entry name" value="SAM-dependent_MTases_sf"/>
</dbReference>
<protein>
    <submittedName>
        <fullName evidence="1">WGS project CAEQ00000000 data, annotated contig 1326</fullName>
    </submittedName>
</protein>
<reference evidence="1 2" key="2">
    <citation type="journal article" date="2012" name="Proc. Natl. Acad. Sci. U.S.A.">
        <title>Antigenic diversity is generated by distinct evolutionary mechanisms in African trypanosome species.</title>
        <authorList>
            <person name="Jackson A.P."/>
            <person name="Berry A."/>
            <person name="Aslett M."/>
            <person name="Allison H.C."/>
            <person name="Burton P."/>
            <person name="Vavrova-Anderson J."/>
            <person name="Brown R."/>
            <person name="Browne H."/>
            <person name="Corton N."/>
            <person name="Hauser H."/>
            <person name="Gamble J."/>
            <person name="Gilderthorp R."/>
            <person name="Marcello L."/>
            <person name="McQuillan J."/>
            <person name="Otto T.D."/>
            <person name="Quail M.A."/>
            <person name="Sanders M.J."/>
            <person name="van Tonder A."/>
            <person name="Ginger M.L."/>
            <person name="Field M.C."/>
            <person name="Barry J.D."/>
            <person name="Hertz-Fowler C."/>
            <person name="Berriman M."/>
        </authorList>
    </citation>
    <scope>NUCLEOTIDE SEQUENCE [LARGE SCALE GENOMIC DNA]</scope>
    <source>
        <strain evidence="1 2">IL3000</strain>
    </source>
</reference>
<comment type="caution">
    <text evidence="1">The sequence shown here is derived from an EMBL/GenBank/DDBJ whole genome shotgun (WGS) entry which is preliminary data.</text>
</comment>
<dbReference type="OMA" id="LPQMYVE"/>
<name>F9W5H6_TRYCI</name>
<evidence type="ECO:0000313" key="1">
    <source>
        <dbReference type="EMBL" id="CCD12428.1"/>
    </source>
</evidence>
<proteinExistence type="predicted"/>